<organism evidence="1 2">
    <name type="scientific">Solanum verrucosum</name>
    <dbReference type="NCBI Taxonomy" id="315347"/>
    <lineage>
        <taxon>Eukaryota</taxon>
        <taxon>Viridiplantae</taxon>
        <taxon>Streptophyta</taxon>
        <taxon>Embryophyta</taxon>
        <taxon>Tracheophyta</taxon>
        <taxon>Spermatophyta</taxon>
        <taxon>Magnoliopsida</taxon>
        <taxon>eudicotyledons</taxon>
        <taxon>Gunneridae</taxon>
        <taxon>Pentapetalae</taxon>
        <taxon>asterids</taxon>
        <taxon>lamiids</taxon>
        <taxon>Solanales</taxon>
        <taxon>Solanaceae</taxon>
        <taxon>Solanoideae</taxon>
        <taxon>Solaneae</taxon>
        <taxon>Solanum</taxon>
    </lineage>
</organism>
<accession>A0AAF0PPE8</accession>
<dbReference type="AlphaFoldDB" id="A0AAF0PPE8"/>
<gene>
    <name evidence="1" type="ORF">MTR67_001636</name>
</gene>
<protein>
    <submittedName>
        <fullName evidence="1">Uncharacterized protein</fullName>
    </submittedName>
</protein>
<evidence type="ECO:0000313" key="2">
    <source>
        <dbReference type="Proteomes" id="UP001234989"/>
    </source>
</evidence>
<reference evidence="1" key="1">
    <citation type="submission" date="2023-08" db="EMBL/GenBank/DDBJ databases">
        <title>A de novo genome assembly of Solanum verrucosum Schlechtendal, a Mexican diploid species geographically isolated from the other diploid A-genome species in potato relatives.</title>
        <authorList>
            <person name="Hosaka K."/>
        </authorList>
    </citation>
    <scope>NUCLEOTIDE SEQUENCE</scope>
    <source>
        <tissue evidence="1">Young leaves</tissue>
    </source>
</reference>
<sequence length="142" mass="16219">MGNDDRRLILLLHLLCASRCKWFYRNKCLASVFMVRKDPAVPRPHGDSNRGLVWKLLRLVRCKWFYMIKCLASVFVVGEDASIPKSFTIGILDFQSFKALSKWWVSSALHVTLSFIPLLAAIGSYKATNSSFHGLALFVHMR</sequence>
<name>A0AAF0PPE8_SOLVR</name>
<proteinExistence type="predicted"/>
<dbReference type="Proteomes" id="UP001234989">
    <property type="component" value="Chromosome 1"/>
</dbReference>
<dbReference type="EMBL" id="CP133612">
    <property type="protein sequence ID" value="WMV08251.1"/>
    <property type="molecule type" value="Genomic_DNA"/>
</dbReference>
<evidence type="ECO:0000313" key="1">
    <source>
        <dbReference type="EMBL" id="WMV08251.1"/>
    </source>
</evidence>
<keyword evidence="2" id="KW-1185">Reference proteome</keyword>